<comment type="caution">
    <text evidence="1">The sequence shown here is derived from an EMBL/GenBank/DDBJ whole genome shotgun (WGS) entry which is preliminary data.</text>
</comment>
<protein>
    <submittedName>
        <fullName evidence="1">Uncharacterized protein</fullName>
    </submittedName>
</protein>
<name>A0A0C2J5V5_THEKT</name>
<accession>A0A0C2J5V5</accession>
<proteinExistence type="predicted"/>
<organism evidence="1 2">
    <name type="scientific">Thelohanellus kitauei</name>
    <name type="common">Myxosporean</name>
    <dbReference type="NCBI Taxonomy" id="669202"/>
    <lineage>
        <taxon>Eukaryota</taxon>
        <taxon>Metazoa</taxon>
        <taxon>Cnidaria</taxon>
        <taxon>Myxozoa</taxon>
        <taxon>Myxosporea</taxon>
        <taxon>Bivalvulida</taxon>
        <taxon>Platysporina</taxon>
        <taxon>Myxobolidae</taxon>
        <taxon>Thelohanellus</taxon>
    </lineage>
</organism>
<dbReference type="Proteomes" id="UP000031668">
    <property type="component" value="Unassembled WGS sequence"/>
</dbReference>
<reference evidence="1 2" key="1">
    <citation type="journal article" date="2014" name="Genome Biol. Evol.">
        <title>The genome of the myxosporean Thelohanellus kitauei shows adaptations to nutrient acquisition within its fish host.</title>
        <authorList>
            <person name="Yang Y."/>
            <person name="Xiong J."/>
            <person name="Zhou Z."/>
            <person name="Huo F."/>
            <person name="Miao W."/>
            <person name="Ran C."/>
            <person name="Liu Y."/>
            <person name="Zhang J."/>
            <person name="Feng J."/>
            <person name="Wang M."/>
            <person name="Wang M."/>
            <person name="Wang L."/>
            <person name="Yao B."/>
        </authorList>
    </citation>
    <scope>NUCLEOTIDE SEQUENCE [LARGE SCALE GENOMIC DNA]</scope>
    <source>
        <strain evidence="1">Wuqing</strain>
    </source>
</reference>
<evidence type="ECO:0000313" key="1">
    <source>
        <dbReference type="EMBL" id="KII73149.1"/>
    </source>
</evidence>
<dbReference type="EMBL" id="JWZT01000963">
    <property type="protein sequence ID" value="KII73149.1"/>
    <property type="molecule type" value="Genomic_DNA"/>
</dbReference>
<keyword evidence="2" id="KW-1185">Reference proteome</keyword>
<dbReference type="AlphaFoldDB" id="A0A0C2J5V5"/>
<sequence>MAKTNKKQLALQPNYTCFDVTIFTNPGEKIKTQSHYVLDITTLLDFKPHLPPIRHTFRSLHECVGQIEKRHQPDTSLVFRLNHMTDANSDFQNTPYYKGTQI</sequence>
<evidence type="ECO:0000313" key="2">
    <source>
        <dbReference type="Proteomes" id="UP000031668"/>
    </source>
</evidence>
<gene>
    <name evidence="1" type="ORF">RF11_04499</name>
</gene>